<reference evidence="2 3" key="1">
    <citation type="submission" date="2016-03" db="EMBL/GenBank/DDBJ databases">
        <title>How can Kluyveromyces marxianus grow so fast - potential evolutionary course in Saccharomyces Complex revealed by comparative genomics.</title>
        <authorList>
            <person name="Mo W."/>
            <person name="Lu W."/>
            <person name="Yang X."/>
            <person name="Qi J."/>
            <person name="Lv H."/>
        </authorList>
    </citation>
    <scope>NUCLEOTIDE SEQUENCE [LARGE SCALE GENOMIC DNA]</scope>
    <source>
        <strain evidence="2 3">FIM1</strain>
    </source>
</reference>
<keyword evidence="1" id="KW-0732">Signal</keyword>
<dbReference type="EMBL" id="CP015055">
    <property type="protein sequence ID" value="QGN14255.1"/>
    <property type="molecule type" value="Genomic_DNA"/>
</dbReference>
<evidence type="ECO:0000313" key="3">
    <source>
        <dbReference type="Proteomes" id="UP000422736"/>
    </source>
</evidence>
<accession>A0ABX6EPR0</accession>
<name>A0ABX6EPR0_KLUMA</name>
<feature type="signal peptide" evidence="1">
    <location>
        <begin position="1"/>
        <end position="18"/>
    </location>
</feature>
<keyword evidence="3" id="KW-1185">Reference proteome</keyword>
<sequence>MTWHLLLGVAGLVSAATAQQTNGIESYIPPASGVVTPQASIRYSTSTLLITTTITTDTTTFTFSSTSTVTETYEGDAFSYTSTSEIPASTETVPTRTLETAVSQVSGGETIISNIPTTDFSTKLEGHVVTSLDSTIPYGTLYSSVLVSQASEVVSTEQIVHTSVEYSGNADAAAPVVTHTSTTTITKEYDTTILSLPYTTQTYTPSPAYGNGTATGTVIVWQSCYIVTRATTTTTLELDVVVTPGTAPASVSSSPFTTHTSTEFVPHTFTTINTYYVTTPVETDYRKSTSLSTSTVTSIETDEYVYETIEISGGSTFLTTVPVDTLYTQIYISAHETVVSGIEEETLTTTYTQGNPVSYLVSSYLLTTTETYRYDIPETTIASGDSADSSSSFTLLSFNSESSRQQNAPSIMTIILTIACVVMLPLVL</sequence>
<feature type="chain" id="PRO_5046797877" evidence="1">
    <location>
        <begin position="19"/>
        <end position="428"/>
    </location>
</feature>
<protein>
    <submittedName>
        <fullName evidence="2">Uncharacterized protein</fullName>
    </submittedName>
</protein>
<gene>
    <name evidence="2" type="ORF">FIM1_912</name>
</gene>
<organism evidence="2 3">
    <name type="scientific">Kluyveromyces marxianus</name>
    <name type="common">Yeast</name>
    <name type="synonym">Candida kefyr</name>
    <dbReference type="NCBI Taxonomy" id="4911"/>
    <lineage>
        <taxon>Eukaryota</taxon>
        <taxon>Fungi</taxon>
        <taxon>Dikarya</taxon>
        <taxon>Ascomycota</taxon>
        <taxon>Saccharomycotina</taxon>
        <taxon>Saccharomycetes</taxon>
        <taxon>Saccharomycetales</taxon>
        <taxon>Saccharomycetaceae</taxon>
        <taxon>Kluyveromyces</taxon>
    </lineage>
</organism>
<evidence type="ECO:0000313" key="2">
    <source>
        <dbReference type="EMBL" id="QGN14255.1"/>
    </source>
</evidence>
<proteinExistence type="predicted"/>
<dbReference type="Proteomes" id="UP000422736">
    <property type="component" value="Chromosome 2"/>
</dbReference>
<evidence type="ECO:0000256" key="1">
    <source>
        <dbReference type="SAM" id="SignalP"/>
    </source>
</evidence>